<feature type="compositionally biased region" description="Polar residues" evidence="1">
    <location>
        <begin position="595"/>
        <end position="607"/>
    </location>
</feature>
<protein>
    <recommendedName>
        <fullName evidence="4">WW domain-containing protein</fullName>
    </recommendedName>
</protein>
<feature type="compositionally biased region" description="Polar residues" evidence="1">
    <location>
        <begin position="1048"/>
        <end position="1071"/>
    </location>
</feature>
<proteinExistence type="predicted"/>
<feature type="compositionally biased region" description="Basic and acidic residues" evidence="1">
    <location>
        <begin position="533"/>
        <end position="543"/>
    </location>
</feature>
<feature type="compositionally biased region" description="Polar residues" evidence="1">
    <location>
        <begin position="523"/>
        <end position="532"/>
    </location>
</feature>
<feature type="compositionally biased region" description="Low complexity" evidence="1">
    <location>
        <begin position="477"/>
        <end position="498"/>
    </location>
</feature>
<feature type="compositionally biased region" description="Polar residues" evidence="1">
    <location>
        <begin position="816"/>
        <end position="826"/>
    </location>
</feature>
<feature type="compositionally biased region" description="Polar residues" evidence="1">
    <location>
        <begin position="787"/>
        <end position="800"/>
    </location>
</feature>
<feature type="compositionally biased region" description="Polar residues" evidence="1">
    <location>
        <begin position="711"/>
        <end position="723"/>
    </location>
</feature>
<feature type="compositionally biased region" description="Basic and acidic residues" evidence="1">
    <location>
        <begin position="749"/>
        <end position="764"/>
    </location>
</feature>
<organism evidence="2 3">
    <name type="scientific">Colletotrichum simmondsii</name>
    <dbReference type="NCBI Taxonomy" id="703756"/>
    <lineage>
        <taxon>Eukaryota</taxon>
        <taxon>Fungi</taxon>
        <taxon>Dikarya</taxon>
        <taxon>Ascomycota</taxon>
        <taxon>Pezizomycotina</taxon>
        <taxon>Sordariomycetes</taxon>
        <taxon>Hypocreomycetidae</taxon>
        <taxon>Glomerellales</taxon>
        <taxon>Glomerellaceae</taxon>
        <taxon>Colletotrichum</taxon>
        <taxon>Colletotrichum acutatum species complex</taxon>
    </lineage>
</organism>
<dbReference type="Proteomes" id="UP000070328">
    <property type="component" value="Unassembled WGS sequence"/>
</dbReference>
<accession>A0A135TNS9</accession>
<feature type="compositionally biased region" description="Polar residues" evidence="1">
    <location>
        <begin position="1091"/>
        <end position="1103"/>
    </location>
</feature>
<feature type="compositionally biased region" description="Polar residues" evidence="1">
    <location>
        <begin position="737"/>
        <end position="748"/>
    </location>
</feature>
<feature type="region of interest" description="Disordered" evidence="1">
    <location>
        <begin position="155"/>
        <end position="257"/>
    </location>
</feature>
<feature type="compositionally biased region" description="Polar residues" evidence="1">
    <location>
        <begin position="659"/>
        <end position="688"/>
    </location>
</feature>
<evidence type="ECO:0000313" key="2">
    <source>
        <dbReference type="EMBL" id="KXH49838.1"/>
    </source>
</evidence>
<feature type="compositionally biased region" description="Polar residues" evidence="1">
    <location>
        <begin position="885"/>
        <end position="898"/>
    </location>
</feature>
<keyword evidence="3" id="KW-1185">Reference proteome</keyword>
<feature type="compositionally biased region" description="Polar residues" evidence="1">
    <location>
        <begin position="771"/>
        <end position="781"/>
    </location>
</feature>
<comment type="caution">
    <text evidence="2">The sequence shown here is derived from an EMBL/GenBank/DDBJ whole genome shotgun (WGS) entry which is preliminary data.</text>
</comment>
<feature type="compositionally biased region" description="Polar residues" evidence="1">
    <location>
        <begin position="906"/>
        <end position="936"/>
    </location>
</feature>
<feature type="compositionally biased region" description="Polar residues" evidence="1">
    <location>
        <begin position="999"/>
        <end position="1016"/>
    </location>
</feature>
<feature type="compositionally biased region" description="Polar residues" evidence="1">
    <location>
        <begin position="1180"/>
        <end position="1202"/>
    </location>
</feature>
<evidence type="ECO:0008006" key="4">
    <source>
        <dbReference type="Google" id="ProtNLM"/>
    </source>
</evidence>
<sequence>MSQKNNAWRHVRSPPPLSLSPRPCRVAIADNLDAALNLRHPAQYQTLRESDFARPKPPNSAVVCVCQSDCDSARSPTKGTPPDSRGSTIPHLPKARTLVASGIMAALPSGWEWDYDGSRWFYRYKPNGHVQFHFPKEGDEFPDFVDCFSPAPELAPEEKLESQQQLKRRTTADANPTSKMRATGGPMSDFGMSRSGFGGPMGNDDDDSDGFFFQPENFMYLGPGAYDDISPEADEDDREELLGRPGVGGSGEGSSTKNHAMLDVASMKSGVSPLQSETNTPSIINSVPVRGTEVVSEVQAEMTTAEQPLNVNTHTSPDSSQALPPSPGVPLLDSVEKPRRGFSSDFHSPPWDPVGTMAEMATEHTAPAHIETHPDPVEMADAAVLAPIETNFADLGIAELPEQTSPAEAKPPSAQSTHDLLHQTNMSDAALYGATFGTGSRPQNSSPSRKFTASQGPRRDSGTGITTPDHSLPEVVAPPALQSTQSPSPTPSGSGPFSIKRKPSKSAGKQTQYQPYVPGAVSSIATEQSSTTDYKRREHRNSLARDGSLMMGPRNKFDQTSMPSVLKPPQLPPKVPIDSSQAPSPPANHQRAPGTASQTSGLVTQGPLQHFPSVLKPARGQPQSRAPEPSPPQSASTDNPGEKGTGMETQYAAFIPGLASQNAPSPSHQDNTQASAHSATVSQTSANRQGPDVQRPETTPIQSSKDRYRMANQSGQPPATNIPSAPAFLQRPRAQSDIRQQTPSAQHRTSIDYPRDDTQRHDSIPDGGRPRQTSYASSEVSSLGPPTGSQSSVPLQTPSPLESDGRRHSSGFFHGANSNSYSSQSGAGFGTAGLRTASTSGPSAAPMTMENARQAYKLAESQAPPARPGKIPVSSGATAHPGQVMESQTSRETYTPSSNRRHSLPPGSTASQIAPPVSQQSQPERYELSDQSQGQTRPHFDSVHWETSGTSAAEAAHGISRPYSVHPMGMQSGQSSGPASGAKPVFTSQPPYPTDDNRQPVTPTNRPSRPTVTLPPQQGLGPMSPSTPIRSPGHLLHPIHEHNEIDSVMTSASTPSGGRISPNTRGYTSESSFAPHSAYYQVASNAPQHQATVNVAGLRQSSAMRPGSTPPVMQNSANGKEKGGWLSKFKKGGSSKSGVLQKAPPPPQGIPVAQQPLQGASPPPALMSGNPMAAGVSTDPRVSQQAMPVMSGQPTDVPNAQYTPFAPSNKPESSGNQAFAPNTSSLQQAPLRQNFPVQSNASLVTGLASQPISQAQGHYMTGEQIQQRSVSVPPGGLVLPSGSPMDHMDNLSDAASVSTMDVSEAQAQPVLRPQLVTVERHAVQPNREQIVPQSVGHTTQSARLTVEGHPLDTKALTDSELTVPPLFSKPQPKTTVNAVPVDQAPVAQNKWAKKAAVDYSGDDWGDDPWDYQ</sequence>
<evidence type="ECO:0000256" key="1">
    <source>
        <dbReference type="SAM" id="MobiDB-lite"/>
    </source>
</evidence>
<feature type="region of interest" description="Disordered" evidence="1">
    <location>
        <begin position="1091"/>
        <end position="1225"/>
    </location>
</feature>
<gene>
    <name evidence="2" type="ORF">CSIM01_03975</name>
</gene>
<feature type="compositionally biased region" description="Low complexity" evidence="1">
    <location>
        <begin position="967"/>
        <end position="982"/>
    </location>
</feature>
<feature type="compositionally biased region" description="Polar residues" evidence="1">
    <location>
        <begin position="303"/>
        <end position="323"/>
    </location>
</feature>
<dbReference type="OrthoDB" id="3439539at2759"/>
<evidence type="ECO:0000313" key="3">
    <source>
        <dbReference type="Proteomes" id="UP000070328"/>
    </source>
</evidence>
<reference evidence="2 3" key="1">
    <citation type="submission" date="2014-02" db="EMBL/GenBank/DDBJ databases">
        <title>The genome sequence of Colletotrichum simmondsii CBS122122.</title>
        <authorList>
            <person name="Baroncelli R."/>
            <person name="Thon M.R."/>
        </authorList>
    </citation>
    <scope>NUCLEOTIDE SEQUENCE [LARGE SCALE GENOMIC DNA]</scope>
    <source>
        <strain evidence="2 3">CBS122122</strain>
    </source>
</reference>
<feature type="compositionally biased region" description="Polar residues" evidence="1">
    <location>
        <begin position="437"/>
        <end position="455"/>
    </location>
</feature>
<feature type="region of interest" description="Disordered" evidence="1">
    <location>
        <begin position="303"/>
        <end position="355"/>
    </location>
</feature>
<feature type="compositionally biased region" description="Acidic residues" evidence="1">
    <location>
        <begin position="229"/>
        <end position="239"/>
    </location>
</feature>
<name>A0A135TNS9_9PEZI</name>
<dbReference type="EMBL" id="JFBX01000106">
    <property type="protein sequence ID" value="KXH49838.1"/>
    <property type="molecule type" value="Genomic_DNA"/>
</dbReference>
<feature type="region of interest" description="Disordered" evidence="1">
    <location>
        <begin position="433"/>
        <end position="1071"/>
    </location>
</feature>
<feature type="region of interest" description="Disordered" evidence="1">
    <location>
        <begin position="1"/>
        <end position="22"/>
    </location>
</feature>
<feature type="compositionally biased region" description="Polar residues" evidence="1">
    <location>
        <begin position="1210"/>
        <end position="1225"/>
    </location>
</feature>